<dbReference type="GO" id="GO:0016020">
    <property type="term" value="C:membrane"/>
    <property type="evidence" value="ECO:0007669"/>
    <property type="project" value="UniProtKB-SubCell"/>
</dbReference>
<dbReference type="PANTHER" id="PTHR32322">
    <property type="entry name" value="INNER MEMBRANE TRANSPORTER"/>
    <property type="match status" value="1"/>
</dbReference>
<dbReference type="PANTHER" id="PTHR32322:SF2">
    <property type="entry name" value="EAMA DOMAIN-CONTAINING PROTEIN"/>
    <property type="match status" value="1"/>
</dbReference>
<comment type="subcellular location">
    <subcellularLocation>
        <location evidence="1">Membrane</location>
        <topology evidence="1">Multi-pass membrane protein</topology>
    </subcellularLocation>
</comment>
<organism evidence="8 9">
    <name type="scientific">Thermus filiformis</name>
    <dbReference type="NCBI Taxonomy" id="276"/>
    <lineage>
        <taxon>Bacteria</taxon>
        <taxon>Thermotogati</taxon>
        <taxon>Deinococcota</taxon>
        <taxon>Deinococci</taxon>
        <taxon>Thermales</taxon>
        <taxon>Thermaceae</taxon>
        <taxon>Thermus</taxon>
    </lineage>
</organism>
<feature type="transmembrane region" description="Helical" evidence="6">
    <location>
        <begin position="174"/>
        <end position="191"/>
    </location>
</feature>
<dbReference type="InterPro" id="IPR050638">
    <property type="entry name" value="AA-Vitamin_Transporters"/>
</dbReference>
<keyword evidence="9" id="KW-1185">Reference proteome</keyword>
<sequence>MGAGYLFLAAALWGLLGPVARLAFEAGLSPLEVAFYRAVLAWPLFLLHALLRGRLRVEGKDLPWVLLFGLVGVSLFYGAYQLAVSRAGAALASVLLYTAPAWVALLSWALFREPLGGRGGVALLLTLLGVWLVGWGGEARPDPWGILFGLLSGFSYALYYIFGKVFLPRYETPTLFVYLLPVGALGLLPFLDFHPLSWPALGAVGFLALFSTYGAYLAYYAGLRLLSATRASVLATLEPVVAAGVAYLWWGERLPLWGYLGAALILLAVLLTLAPQRPR</sequence>
<dbReference type="STRING" id="276.THFILI_10520"/>
<evidence type="ECO:0000256" key="2">
    <source>
        <dbReference type="ARBA" id="ARBA00007362"/>
    </source>
</evidence>
<gene>
    <name evidence="8" type="ORF">THFILI_10520</name>
</gene>
<accession>A0A0A2XCB6</accession>
<comment type="similarity">
    <text evidence="2">Belongs to the EamA transporter family.</text>
</comment>
<evidence type="ECO:0000256" key="6">
    <source>
        <dbReference type="SAM" id="Phobius"/>
    </source>
</evidence>
<evidence type="ECO:0000256" key="5">
    <source>
        <dbReference type="ARBA" id="ARBA00023136"/>
    </source>
</evidence>
<dbReference type="InterPro" id="IPR037185">
    <property type="entry name" value="EmrE-like"/>
</dbReference>
<dbReference type="EMBL" id="JPSL02000040">
    <property type="protein sequence ID" value="KGQ22814.1"/>
    <property type="molecule type" value="Genomic_DNA"/>
</dbReference>
<dbReference type="Pfam" id="PF00892">
    <property type="entry name" value="EamA"/>
    <property type="match status" value="2"/>
</dbReference>
<name>A0A0A2XCB6_THEFI</name>
<keyword evidence="3 6" id="KW-0812">Transmembrane</keyword>
<feature type="transmembrane region" description="Helical" evidence="6">
    <location>
        <begin position="256"/>
        <end position="274"/>
    </location>
</feature>
<dbReference type="InterPro" id="IPR000620">
    <property type="entry name" value="EamA_dom"/>
</dbReference>
<keyword evidence="5 6" id="KW-0472">Membrane</keyword>
<dbReference type="OrthoDB" id="6707571at2"/>
<keyword evidence="4 6" id="KW-1133">Transmembrane helix</keyword>
<evidence type="ECO:0000256" key="3">
    <source>
        <dbReference type="ARBA" id="ARBA00022692"/>
    </source>
</evidence>
<dbReference type="Proteomes" id="UP000030364">
    <property type="component" value="Unassembled WGS sequence"/>
</dbReference>
<dbReference type="PATRIC" id="fig|276.5.peg.347"/>
<proteinExistence type="inferred from homology"/>
<feature type="transmembrane region" description="Helical" evidence="6">
    <location>
        <begin position="143"/>
        <end position="162"/>
    </location>
</feature>
<evidence type="ECO:0000256" key="1">
    <source>
        <dbReference type="ARBA" id="ARBA00004141"/>
    </source>
</evidence>
<evidence type="ECO:0000256" key="4">
    <source>
        <dbReference type="ARBA" id="ARBA00022989"/>
    </source>
</evidence>
<feature type="domain" description="EamA" evidence="7">
    <location>
        <begin position="2"/>
        <end position="134"/>
    </location>
</feature>
<reference evidence="8 9" key="1">
    <citation type="journal article" date="2015" name="Genome Announc.">
        <title>Draft Genome Sequence of the Thermophile Thermus filiformis ATCC 43280, Producer of Carotenoid-(Di)glucoside-Branched Fatty Acid (Di)esters and Source of Hyperthermostable Enzymes of Biotechnological Interest.</title>
        <authorList>
            <person name="Mandelli F."/>
            <person name="Oliveira Ramires B."/>
            <person name="Couger M.B."/>
            <person name="Paixao D.A."/>
            <person name="Camilo C.M."/>
            <person name="Polikarpov I."/>
            <person name="Prade R."/>
            <person name="Riano-Pachon D.M."/>
            <person name="Squina F.M."/>
        </authorList>
    </citation>
    <scope>NUCLEOTIDE SEQUENCE [LARGE SCALE GENOMIC DNA]</scope>
    <source>
        <strain evidence="8 9">ATCC 43280</strain>
    </source>
</reference>
<protein>
    <submittedName>
        <fullName evidence="8">Membrane protein</fullName>
    </submittedName>
</protein>
<feature type="transmembrane region" description="Helical" evidence="6">
    <location>
        <begin position="197"/>
        <end position="219"/>
    </location>
</feature>
<feature type="transmembrane region" description="Helical" evidence="6">
    <location>
        <begin position="33"/>
        <end position="51"/>
    </location>
</feature>
<dbReference type="RefSeq" id="WP_038061234.1">
    <property type="nucleotide sequence ID" value="NZ_JPSL02000040.1"/>
</dbReference>
<dbReference type="SUPFAM" id="SSF103481">
    <property type="entry name" value="Multidrug resistance efflux transporter EmrE"/>
    <property type="match status" value="2"/>
</dbReference>
<feature type="transmembrane region" description="Helical" evidence="6">
    <location>
        <begin position="231"/>
        <end position="250"/>
    </location>
</feature>
<dbReference type="AlphaFoldDB" id="A0A0A2XCB6"/>
<feature type="transmembrane region" description="Helical" evidence="6">
    <location>
        <begin position="63"/>
        <end position="83"/>
    </location>
</feature>
<evidence type="ECO:0000313" key="8">
    <source>
        <dbReference type="EMBL" id="KGQ22814.1"/>
    </source>
</evidence>
<dbReference type="Gene3D" id="1.10.3730.20">
    <property type="match status" value="1"/>
</dbReference>
<comment type="caution">
    <text evidence="8">The sequence shown here is derived from an EMBL/GenBank/DDBJ whole genome shotgun (WGS) entry which is preliminary data.</text>
</comment>
<feature type="transmembrane region" description="Helical" evidence="6">
    <location>
        <begin position="120"/>
        <end position="137"/>
    </location>
</feature>
<evidence type="ECO:0000259" key="7">
    <source>
        <dbReference type="Pfam" id="PF00892"/>
    </source>
</evidence>
<feature type="domain" description="EamA" evidence="7">
    <location>
        <begin position="144"/>
        <end position="273"/>
    </location>
</feature>
<evidence type="ECO:0000313" key="9">
    <source>
        <dbReference type="Proteomes" id="UP000030364"/>
    </source>
</evidence>
<feature type="transmembrane region" description="Helical" evidence="6">
    <location>
        <begin position="89"/>
        <end position="111"/>
    </location>
</feature>